<evidence type="ECO:0000256" key="7">
    <source>
        <dbReference type="SAM" id="Phobius"/>
    </source>
</evidence>
<dbReference type="AlphaFoldDB" id="A0A0G4HIP9"/>
<feature type="transmembrane region" description="Helical" evidence="7">
    <location>
        <begin position="554"/>
        <end position="572"/>
    </location>
</feature>
<feature type="compositionally biased region" description="Low complexity" evidence="6">
    <location>
        <begin position="69"/>
        <end position="78"/>
    </location>
</feature>
<evidence type="ECO:0000256" key="5">
    <source>
        <dbReference type="ARBA" id="ARBA00023136"/>
    </source>
</evidence>
<feature type="compositionally biased region" description="Low complexity" evidence="6">
    <location>
        <begin position="143"/>
        <end position="152"/>
    </location>
</feature>
<feature type="compositionally biased region" description="Low complexity" evidence="6">
    <location>
        <begin position="316"/>
        <end position="332"/>
    </location>
</feature>
<feature type="compositionally biased region" description="Basic and acidic residues" evidence="6">
    <location>
        <begin position="88"/>
        <end position="105"/>
    </location>
</feature>
<evidence type="ECO:0000256" key="6">
    <source>
        <dbReference type="SAM" id="MobiDB-lite"/>
    </source>
</evidence>
<feature type="compositionally biased region" description="Low complexity" evidence="6">
    <location>
        <begin position="106"/>
        <end position="115"/>
    </location>
</feature>
<evidence type="ECO:0000256" key="8">
    <source>
        <dbReference type="SAM" id="SignalP"/>
    </source>
</evidence>
<feature type="transmembrane region" description="Helical" evidence="7">
    <location>
        <begin position="624"/>
        <end position="645"/>
    </location>
</feature>
<comment type="similarity">
    <text evidence="2">Belongs to the archaeal/bacterial/fungal opsin family.</text>
</comment>
<keyword evidence="4 7" id="KW-1133">Transmembrane helix</keyword>
<feature type="compositionally biased region" description="Basic and acidic residues" evidence="6">
    <location>
        <begin position="236"/>
        <end position="253"/>
    </location>
</feature>
<dbReference type="PRINTS" id="PR00251">
    <property type="entry name" value="BACTRLOPSIN"/>
</dbReference>
<evidence type="ECO:0000256" key="2">
    <source>
        <dbReference type="ARBA" id="ARBA00008130"/>
    </source>
</evidence>
<accession>A0A0G4HIP9</accession>
<feature type="compositionally biased region" description="Basic and acidic residues" evidence="6">
    <location>
        <begin position="54"/>
        <end position="68"/>
    </location>
</feature>
<keyword evidence="5 7" id="KW-0472">Membrane</keyword>
<dbReference type="EMBL" id="CDMZ01002837">
    <property type="protein sequence ID" value="CEM44073.1"/>
    <property type="molecule type" value="Genomic_DNA"/>
</dbReference>
<evidence type="ECO:0000256" key="4">
    <source>
        <dbReference type="ARBA" id="ARBA00022989"/>
    </source>
</evidence>
<dbReference type="GO" id="GO:0016020">
    <property type="term" value="C:membrane"/>
    <property type="evidence" value="ECO:0007669"/>
    <property type="project" value="UniProtKB-SubCell"/>
</dbReference>
<feature type="compositionally biased region" description="Polar residues" evidence="6">
    <location>
        <begin position="485"/>
        <end position="494"/>
    </location>
</feature>
<protein>
    <submittedName>
        <fullName evidence="9">Uncharacterized protein</fullName>
    </submittedName>
</protein>
<feature type="compositionally biased region" description="Basic and acidic residues" evidence="6">
    <location>
        <begin position="199"/>
        <end position="216"/>
    </location>
</feature>
<dbReference type="Pfam" id="PF01036">
    <property type="entry name" value="Bac_rhodopsin"/>
    <property type="match status" value="1"/>
</dbReference>
<keyword evidence="8" id="KW-0732">Signal</keyword>
<organism evidence="9">
    <name type="scientific">Chromera velia CCMP2878</name>
    <dbReference type="NCBI Taxonomy" id="1169474"/>
    <lineage>
        <taxon>Eukaryota</taxon>
        <taxon>Sar</taxon>
        <taxon>Alveolata</taxon>
        <taxon>Colpodellida</taxon>
        <taxon>Chromeraceae</taxon>
        <taxon>Chromera</taxon>
    </lineage>
</organism>
<feature type="compositionally biased region" description="Low complexity" evidence="6">
    <location>
        <begin position="364"/>
        <end position="379"/>
    </location>
</feature>
<proteinExistence type="inferred from homology"/>
<feature type="compositionally biased region" description="Low complexity" evidence="6">
    <location>
        <begin position="217"/>
        <end position="226"/>
    </location>
</feature>
<feature type="compositionally biased region" description="Low complexity" evidence="6">
    <location>
        <begin position="467"/>
        <end position="476"/>
    </location>
</feature>
<dbReference type="Gene3D" id="1.20.1070.10">
    <property type="entry name" value="Rhodopsin 7-helix transmembrane proteins"/>
    <property type="match status" value="1"/>
</dbReference>
<reference evidence="9" key="1">
    <citation type="submission" date="2014-11" db="EMBL/GenBank/DDBJ databases">
        <authorList>
            <person name="Otto D Thomas"/>
            <person name="Naeem Raeece"/>
        </authorList>
    </citation>
    <scope>NUCLEOTIDE SEQUENCE</scope>
</reference>
<name>A0A0G4HIP9_9ALVE</name>
<feature type="compositionally biased region" description="Low complexity" evidence="6">
    <location>
        <begin position="180"/>
        <end position="189"/>
    </location>
</feature>
<feature type="region of interest" description="Disordered" evidence="6">
    <location>
        <begin position="467"/>
        <end position="514"/>
    </location>
</feature>
<feature type="signal peptide" evidence="8">
    <location>
        <begin position="1"/>
        <end position="20"/>
    </location>
</feature>
<evidence type="ECO:0000256" key="3">
    <source>
        <dbReference type="ARBA" id="ARBA00022692"/>
    </source>
</evidence>
<feature type="chain" id="PRO_5005191510" evidence="8">
    <location>
        <begin position="21"/>
        <end position="768"/>
    </location>
</feature>
<gene>
    <name evidence="9" type="ORF">Cvel_7044</name>
</gene>
<keyword evidence="3 7" id="KW-0812">Transmembrane</keyword>
<feature type="compositionally biased region" description="Basic and acidic residues" evidence="6">
    <location>
        <begin position="162"/>
        <end position="179"/>
    </location>
</feature>
<dbReference type="SUPFAM" id="SSF81321">
    <property type="entry name" value="Family A G protein-coupled receptor-like"/>
    <property type="match status" value="1"/>
</dbReference>
<dbReference type="SMART" id="SM01021">
    <property type="entry name" value="Bac_rhodopsin"/>
    <property type="match status" value="1"/>
</dbReference>
<feature type="compositionally biased region" description="Basic and acidic residues" evidence="6">
    <location>
        <begin position="125"/>
        <end position="142"/>
    </location>
</feature>
<feature type="transmembrane region" description="Helical" evidence="7">
    <location>
        <begin position="690"/>
        <end position="714"/>
    </location>
</feature>
<feature type="compositionally biased region" description="Polar residues" evidence="6">
    <location>
        <begin position="36"/>
        <end position="48"/>
    </location>
</feature>
<feature type="transmembrane region" description="Helical" evidence="7">
    <location>
        <begin position="521"/>
        <end position="542"/>
    </location>
</feature>
<feature type="region of interest" description="Disordered" evidence="6">
    <location>
        <begin position="364"/>
        <end position="388"/>
    </location>
</feature>
<feature type="region of interest" description="Disordered" evidence="6">
    <location>
        <begin position="34"/>
        <end position="332"/>
    </location>
</feature>
<feature type="transmembrane region" description="Helical" evidence="7">
    <location>
        <begin position="592"/>
        <end position="609"/>
    </location>
</feature>
<sequence>MRTAFAALWLFIISASVAHASTSFGFSFSRLFGGSKATQDQPQTSSVAVSLPNEEGKEQPEKAEKAEQAEQPEQPQQPSALAVSLANDEGKGQPEQPEKAEKAEQAEQPEQPQQPSAIAVSLANEEGKEQPGQPEKAEKAEQAEQPEQPQQPSAIAVSLADEEGKGQPEQPEKAEKAEQAEQPEQPQQPSALAVSLANEEGKEQPEQPEKTEKAEQAEQPEQPQQPSALAVSLANEEGKEQPEQPEKAEKAEQAEQPEQPQQPSTAAVSLTGKDAEVPEEKEKSPTDTQTEMSGEVPANEDWLKFVPPDFREGAKKQAAAQQKASAAPAAAATSTVPSAELLLGHQTDGSDTHATDALLLNPAEVPSASSPTSPASDASLVEEKGKGGGGCSAACMKACREMKPPCPCCTGGAGKCDAECNAKCMAHHPACGCCASELKEKIAAGASKVKGEIGKVLHSAISTLNATSLEESSTGGEVEEENQDSTDPSPLTSSEDAKEGETEEGGIVGPPTKTADQPSSFARFLNFAVGFLLAVSSLWSVWKGFSFQPDGRRLHYLTAVACGVSSLAYFAIGERMGVVGGPEGASIALPRYVAWVVVNPLMASALDLVRKSVCSLEEGSRDVWVWRSAAASGGAALFLLAGAVMSGSQRWMSFSIACFCLLVCVCEMAEGPSEKGSELDRSVCLKFEKISRLTFVCWILGAAVWALVVGGSWVDSGVAATLLFGSVDVASKGAAGFWLLSDSSVVDAVNTQTSCLNEGLREGLRGSV</sequence>
<comment type="subcellular location">
    <subcellularLocation>
        <location evidence="1">Membrane</location>
        <topology evidence="1">Multi-pass membrane protein</topology>
    </subcellularLocation>
</comment>
<evidence type="ECO:0000256" key="1">
    <source>
        <dbReference type="ARBA" id="ARBA00004141"/>
    </source>
</evidence>
<evidence type="ECO:0000313" key="9">
    <source>
        <dbReference type="EMBL" id="CEM44073.1"/>
    </source>
</evidence>
<feature type="compositionally biased region" description="Low complexity" evidence="6">
    <location>
        <begin position="254"/>
        <end position="263"/>
    </location>
</feature>
<dbReference type="InterPro" id="IPR001425">
    <property type="entry name" value="Arc/bac/fun_rhodopsins"/>
</dbReference>
<feature type="compositionally biased region" description="Basic and acidic residues" evidence="6">
    <location>
        <begin position="273"/>
        <end position="285"/>
    </location>
</feature>
<dbReference type="VEuPathDB" id="CryptoDB:Cvel_7044"/>